<sequence length="66" mass="7956">KDLQSQITRAYEKFKKYLYKVKISPLYAAARILTPQIHTEWLKNTVNSQEIWKENRETTFKRVKAL</sequence>
<gene>
    <name evidence="1" type="ORF">K469DRAFT_581831</name>
</gene>
<dbReference type="AlphaFoldDB" id="A0A6A6DZM7"/>
<reference evidence="1" key="1">
    <citation type="journal article" date="2020" name="Stud. Mycol.">
        <title>101 Dothideomycetes genomes: a test case for predicting lifestyles and emergence of pathogens.</title>
        <authorList>
            <person name="Haridas S."/>
            <person name="Albert R."/>
            <person name="Binder M."/>
            <person name="Bloem J."/>
            <person name="Labutti K."/>
            <person name="Salamov A."/>
            <person name="Andreopoulos B."/>
            <person name="Baker S."/>
            <person name="Barry K."/>
            <person name="Bills G."/>
            <person name="Bluhm B."/>
            <person name="Cannon C."/>
            <person name="Castanera R."/>
            <person name="Culley D."/>
            <person name="Daum C."/>
            <person name="Ezra D."/>
            <person name="Gonzalez J."/>
            <person name="Henrissat B."/>
            <person name="Kuo A."/>
            <person name="Liang C."/>
            <person name="Lipzen A."/>
            <person name="Lutzoni F."/>
            <person name="Magnuson J."/>
            <person name="Mondo S."/>
            <person name="Nolan M."/>
            <person name="Ohm R."/>
            <person name="Pangilinan J."/>
            <person name="Park H.-J."/>
            <person name="Ramirez L."/>
            <person name="Alfaro M."/>
            <person name="Sun H."/>
            <person name="Tritt A."/>
            <person name="Yoshinaga Y."/>
            <person name="Zwiers L.-H."/>
            <person name="Turgeon B."/>
            <person name="Goodwin S."/>
            <person name="Spatafora J."/>
            <person name="Crous P."/>
            <person name="Grigoriev I."/>
        </authorList>
    </citation>
    <scope>NUCLEOTIDE SEQUENCE</scope>
    <source>
        <strain evidence="1">CBS 207.26</strain>
    </source>
</reference>
<dbReference type="Proteomes" id="UP000800200">
    <property type="component" value="Unassembled WGS sequence"/>
</dbReference>
<dbReference type="EMBL" id="ML994641">
    <property type="protein sequence ID" value="KAF2183658.1"/>
    <property type="molecule type" value="Genomic_DNA"/>
</dbReference>
<protein>
    <submittedName>
        <fullName evidence="1">Uncharacterized protein</fullName>
    </submittedName>
</protein>
<name>A0A6A6DZM7_9PEZI</name>
<feature type="non-terminal residue" evidence="1">
    <location>
        <position position="1"/>
    </location>
</feature>
<keyword evidence="2" id="KW-1185">Reference proteome</keyword>
<evidence type="ECO:0000313" key="2">
    <source>
        <dbReference type="Proteomes" id="UP000800200"/>
    </source>
</evidence>
<evidence type="ECO:0000313" key="1">
    <source>
        <dbReference type="EMBL" id="KAF2183658.1"/>
    </source>
</evidence>
<proteinExistence type="predicted"/>
<organism evidence="1 2">
    <name type="scientific">Zopfia rhizophila CBS 207.26</name>
    <dbReference type="NCBI Taxonomy" id="1314779"/>
    <lineage>
        <taxon>Eukaryota</taxon>
        <taxon>Fungi</taxon>
        <taxon>Dikarya</taxon>
        <taxon>Ascomycota</taxon>
        <taxon>Pezizomycotina</taxon>
        <taxon>Dothideomycetes</taxon>
        <taxon>Dothideomycetes incertae sedis</taxon>
        <taxon>Zopfiaceae</taxon>
        <taxon>Zopfia</taxon>
    </lineage>
</organism>
<accession>A0A6A6DZM7</accession>